<dbReference type="Proteomes" id="UP000288805">
    <property type="component" value="Unassembled WGS sequence"/>
</dbReference>
<evidence type="ECO:0000313" key="2">
    <source>
        <dbReference type="Proteomes" id="UP000288805"/>
    </source>
</evidence>
<dbReference type="EMBL" id="QGNW01001713">
    <property type="protein sequence ID" value="RVW32550.1"/>
    <property type="molecule type" value="Genomic_DNA"/>
</dbReference>
<gene>
    <name evidence="1" type="ORF">CK203_093759</name>
</gene>
<name>A0A438DAR2_VITVI</name>
<sequence length="53" mass="5974">MHGSGAVMAWNVLHNLKEPWPDHDPLDPLTRLDFGVSPVDASKQRVWCCKKCS</sequence>
<comment type="caution">
    <text evidence="1">The sequence shown here is derived from an EMBL/GenBank/DDBJ whole genome shotgun (WGS) entry which is preliminary data.</text>
</comment>
<organism evidence="1 2">
    <name type="scientific">Vitis vinifera</name>
    <name type="common">Grape</name>
    <dbReference type="NCBI Taxonomy" id="29760"/>
    <lineage>
        <taxon>Eukaryota</taxon>
        <taxon>Viridiplantae</taxon>
        <taxon>Streptophyta</taxon>
        <taxon>Embryophyta</taxon>
        <taxon>Tracheophyta</taxon>
        <taxon>Spermatophyta</taxon>
        <taxon>Magnoliopsida</taxon>
        <taxon>eudicotyledons</taxon>
        <taxon>Gunneridae</taxon>
        <taxon>Pentapetalae</taxon>
        <taxon>rosids</taxon>
        <taxon>Vitales</taxon>
        <taxon>Vitaceae</taxon>
        <taxon>Viteae</taxon>
        <taxon>Vitis</taxon>
    </lineage>
</organism>
<proteinExistence type="predicted"/>
<dbReference type="AlphaFoldDB" id="A0A438DAR2"/>
<protein>
    <submittedName>
        <fullName evidence="1">Uncharacterized protein</fullName>
    </submittedName>
</protein>
<accession>A0A438DAR2</accession>
<reference evidence="1 2" key="1">
    <citation type="journal article" date="2018" name="PLoS Genet.">
        <title>Population sequencing reveals clonal diversity and ancestral inbreeding in the grapevine cultivar Chardonnay.</title>
        <authorList>
            <person name="Roach M.J."/>
            <person name="Johnson D.L."/>
            <person name="Bohlmann J."/>
            <person name="van Vuuren H.J."/>
            <person name="Jones S.J."/>
            <person name="Pretorius I.S."/>
            <person name="Schmidt S.A."/>
            <person name="Borneman A.R."/>
        </authorList>
    </citation>
    <scope>NUCLEOTIDE SEQUENCE [LARGE SCALE GENOMIC DNA]</scope>
    <source>
        <strain evidence="2">cv. Chardonnay</strain>
        <tissue evidence="1">Leaf</tissue>
    </source>
</reference>
<evidence type="ECO:0000313" key="1">
    <source>
        <dbReference type="EMBL" id="RVW32550.1"/>
    </source>
</evidence>